<accession>A0A2T0BFB3</accession>
<evidence type="ECO:0000313" key="2">
    <source>
        <dbReference type="Proteomes" id="UP000239471"/>
    </source>
</evidence>
<dbReference type="InterPro" id="IPR014238">
    <property type="entry name" value="Spore_YlmC/YmxH"/>
</dbReference>
<protein>
    <submittedName>
        <fullName evidence="1">PRC-barrel domain protein</fullName>
    </submittedName>
</protein>
<dbReference type="Proteomes" id="UP000239471">
    <property type="component" value="Unassembled WGS sequence"/>
</dbReference>
<dbReference type="NCBIfam" id="TIGR02888">
    <property type="entry name" value="spore_YlmC_YmxH"/>
    <property type="match status" value="1"/>
</dbReference>
<dbReference type="EMBL" id="PVXQ01000015">
    <property type="protein sequence ID" value="PRR82575.1"/>
    <property type="molecule type" value="Genomic_DNA"/>
</dbReference>
<sequence length="94" mass="10535">MSSEGNIKLLSELGKYELININDGEKYDYLQNNDLVIDDEGNIKFLIVNLGSGKLGFFGGSKDFLEIPWECVKKIGSHTIILDAEENQIKRATL</sequence>
<keyword evidence="2" id="KW-1185">Reference proteome</keyword>
<dbReference type="AlphaFoldDB" id="A0A2T0BFB3"/>
<organism evidence="1 2">
    <name type="scientific">Clostridium vincentii</name>
    <dbReference type="NCBI Taxonomy" id="52704"/>
    <lineage>
        <taxon>Bacteria</taxon>
        <taxon>Bacillati</taxon>
        <taxon>Bacillota</taxon>
        <taxon>Clostridia</taxon>
        <taxon>Eubacteriales</taxon>
        <taxon>Clostridiaceae</taxon>
        <taxon>Clostridium</taxon>
    </lineage>
</organism>
<reference evidence="1 2" key="1">
    <citation type="submission" date="2018-03" db="EMBL/GenBank/DDBJ databases">
        <title>Genome sequence of Clostridium vincentii DSM 10228.</title>
        <authorList>
            <person name="Poehlein A."/>
            <person name="Daniel R."/>
        </authorList>
    </citation>
    <scope>NUCLEOTIDE SEQUENCE [LARGE SCALE GENOMIC DNA]</scope>
    <source>
        <strain evidence="1 2">DSM 10228</strain>
    </source>
</reference>
<dbReference type="SUPFAM" id="SSF50346">
    <property type="entry name" value="PRC-barrel domain"/>
    <property type="match status" value="1"/>
</dbReference>
<dbReference type="OrthoDB" id="6024937at2"/>
<dbReference type="InterPro" id="IPR011033">
    <property type="entry name" value="PRC_barrel-like_sf"/>
</dbReference>
<dbReference type="PANTHER" id="PTHR40061:SF1">
    <property type="entry name" value="SPORULATION PROTEIN YLMC-RELATED"/>
    <property type="match status" value="1"/>
</dbReference>
<comment type="caution">
    <text evidence="1">The sequence shown here is derived from an EMBL/GenBank/DDBJ whole genome shotgun (WGS) entry which is preliminary data.</text>
</comment>
<dbReference type="Gene3D" id="2.30.30.240">
    <property type="entry name" value="PRC-barrel domain"/>
    <property type="match status" value="1"/>
</dbReference>
<proteinExistence type="predicted"/>
<dbReference type="RefSeq" id="WP_106059687.1">
    <property type="nucleotide sequence ID" value="NZ_PVXQ01000015.1"/>
</dbReference>
<name>A0A2T0BFB3_9CLOT</name>
<gene>
    <name evidence="1" type="ORF">CLVI_17100</name>
</gene>
<evidence type="ECO:0000313" key="1">
    <source>
        <dbReference type="EMBL" id="PRR82575.1"/>
    </source>
</evidence>
<dbReference type="PANTHER" id="PTHR40061">
    <property type="entry name" value="SPORULATION PROTEIN YLMC-RELATED"/>
    <property type="match status" value="1"/>
</dbReference>